<sequence length="148" mass="16874">MYDLAQHFSAHDCMKIDGGIPVVIPHTVRHLSVSTDHLPQLKRKCRLGRLRTLLVLKSSSLSSSYFPIKLLAEFKNLRVLDLTQSGIVELPETISQLVHLHYLALCCITNKLPKCIYRVRVRYLELQDMPVLLFHDNHPGGIGKICYT</sequence>
<dbReference type="EMBL" id="GBRH01176941">
    <property type="protein sequence ID" value="JAE20955.1"/>
    <property type="molecule type" value="Transcribed_RNA"/>
</dbReference>
<protein>
    <submittedName>
        <fullName evidence="1">Uncharacterized protein</fullName>
    </submittedName>
</protein>
<name>A0A0A9G7A3_ARUDO</name>
<accession>A0A0A9G7A3</accession>
<dbReference type="AlphaFoldDB" id="A0A0A9G7A3"/>
<evidence type="ECO:0000313" key="1">
    <source>
        <dbReference type="EMBL" id="JAE20955.1"/>
    </source>
</evidence>
<dbReference type="InterPro" id="IPR032675">
    <property type="entry name" value="LRR_dom_sf"/>
</dbReference>
<reference evidence="1" key="1">
    <citation type="submission" date="2014-09" db="EMBL/GenBank/DDBJ databases">
        <authorList>
            <person name="Magalhaes I.L.F."/>
            <person name="Oliveira U."/>
            <person name="Santos F.R."/>
            <person name="Vidigal T.H.D.A."/>
            <person name="Brescovit A.D."/>
            <person name="Santos A.J."/>
        </authorList>
    </citation>
    <scope>NUCLEOTIDE SEQUENCE</scope>
    <source>
        <tissue evidence="1">Shoot tissue taken approximately 20 cm above the soil surface</tissue>
    </source>
</reference>
<reference evidence="1" key="2">
    <citation type="journal article" date="2015" name="Data Brief">
        <title>Shoot transcriptome of the giant reed, Arundo donax.</title>
        <authorList>
            <person name="Barrero R.A."/>
            <person name="Guerrero F.D."/>
            <person name="Moolhuijzen P."/>
            <person name="Goolsby J.A."/>
            <person name="Tidwell J."/>
            <person name="Bellgard S.E."/>
            <person name="Bellgard M.I."/>
        </authorList>
    </citation>
    <scope>NUCLEOTIDE SEQUENCE</scope>
    <source>
        <tissue evidence="1">Shoot tissue taken approximately 20 cm above the soil surface</tissue>
    </source>
</reference>
<dbReference type="Gene3D" id="3.80.10.10">
    <property type="entry name" value="Ribonuclease Inhibitor"/>
    <property type="match status" value="1"/>
</dbReference>
<proteinExistence type="predicted"/>
<organism evidence="1">
    <name type="scientific">Arundo donax</name>
    <name type="common">Giant reed</name>
    <name type="synonym">Donax arundinaceus</name>
    <dbReference type="NCBI Taxonomy" id="35708"/>
    <lineage>
        <taxon>Eukaryota</taxon>
        <taxon>Viridiplantae</taxon>
        <taxon>Streptophyta</taxon>
        <taxon>Embryophyta</taxon>
        <taxon>Tracheophyta</taxon>
        <taxon>Spermatophyta</taxon>
        <taxon>Magnoliopsida</taxon>
        <taxon>Liliopsida</taxon>
        <taxon>Poales</taxon>
        <taxon>Poaceae</taxon>
        <taxon>PACMAD clade</taxon>
        <taxon>Arundinoideae</taxon>
        <taxon>Arundineae</taxon>
        <taxon>Arundo</taxon>
    </lineage>
</organism>
<dbReference type="SUPFAM" id="SSF52058">
    <property type="entry name" value="L domain-like"/>
    <property type="match status" value="1"/>
</dbReference>